<evidence type="ECO:0000256" key="2">
    <source>
        <dbReference type="RuleBase" id="RU003749"/>
    </source>
</evidence>
<keyword evidence="5" id="KW-1185">Reference proteome</keyword>
<evidence type="ECO:0000313" key="5">
    <source>
        <dbReference type="Proteomes" id="UP001500909"/>
    </source>
</evidence>
<dbReference type="PROSITE" id="PS50801">
    <property type="entry name" value="STAS"/>
    <property type="match status" value="1"/>
</dbReference>
<reference evidence="5" key="1">
    <citation type="journal article" date="2019" name="Int. J. Syst. Evol. Microbiol.">
        <title>The Global Catalogue of Microorganisms (GCM) 10K type strain sequencing project: providing services to taxonomists for standard genome sequencing and annotation.</title>
        <authorList>
            <consortium name="The Broad Institute Genomics Platform"/>
            <consortium name="The Broad Institute Genome Sequencing Center for Infectious Disease"/>
            <person name="Wu L."/>
            <person name="Ma J."/>
        </authorList>
    </citation>
    <scope>NUCLEOTIDE SEQUENCE [LARGE SCALE GENOMIC DNA]</scope>
    <source>
        <strain evidence="5">JCM 4805</strain>
    </source>
</reference>
<dbReference type="InterPro" id="IPR003658">
    <property type="entry name" value="Anti-sigma_ant"/>
</dbReference>
<proteinExistence type="inferred from homology"/>
<accession>A0ABP3J853</accession>
<dbReference type="InterPro" id="IPR002645">
    <property type="entry name" value="STAS_dom"/>
</dbReference>
<dbReference type="PANTHER" id="PTHR33495:SF2">
    <property type="entry name" value="ANTI-SIGMA FACTOR ANTAGONIST TM_1081-RELATED"/>
    <property type="match status" value="1"/>
</dbReference>
<evidence type="ECO:0000256" key="1">
    <source>
        <dbReference type="ARBA" id="ARBA00009013"/>
    </source>
</evidence>
<dbReference type="PANTHER" id="PTHR33495">
    <property type="entry name" value="ANTI-SIGMA FACTOR ANTAGONIST TM_1081-RELATED-RELATED"/>
    <property type="match status" value="1"/>
</dbReference>
<evidence type="ECO:0000313" key="4">
    <source>
        <dbReference type="EMBL" id="GAA0441867.1"/>
    </source>
</evidence>
<name>A0ABP3J853_9ACTN</name>
<dbReference type="EMBL" id="BAAABY010000002">
    <property type="protein sequence ID" value="GAA0441867.1"/>
    <property type="molecule type" value="Genomic_DNA"/>
</dbReference>
<evidence type="ECO:0000259" key="3">
    <source>
        <dbReference type="PROSITE" id="PS50801"/>
    </source>
</evidence>
<dbReference type="Proteomes" id="UP001500909">
    <property type="component" value="Unassembled WGS sequence"/>
</dbReference>
<sequence>MAEERRSFGGRERAVGTTTVIELCGELDILAKVNLADRMDLLTSAGRPDLVVDLRRVTFVDCSGLSLLCRARLRILAREGRLRLISDDDSACVVRVLRLTGLLDSFEVHPDLLSALDPLGSTSDDAIA</sequence>
<dbReference type="RefSeq" id="WP_052863327.1">
    <property type="nucleotide sequence ID" value="NZ_BAAABY010000002.1"/>
</dbReference>
<dbReference type="NCBIfam" id="TIGR00377">
    <property type="entry name" value="ant_ant_sig"/>
    <property type="match status" value="1"/>
</dbReference>
<organism evidence="4 5">
    <name type="scientific">Streptomyces olivaceiscleroticus</name>
    <dbReference type="NCBI Taxonomy" id="68245"/>
    <lineage>
        <taxon>Bacteria</taxon>
        <taxon>Bacillati</taxon>
        <taxon>Actinomycetota</taxon>
        <taxon>Actinomycetes</taxon>
        <taxon>Kitasatosporales</taxon>
        <taxon>Streptomycetaceae</taxon>
        <taxon>Streptomyces</taxon>
    </lineage>
</organism>
<dbReference type="CDD" id="cd07043">
    <property type="entry name" value="STAS_anti-anti-sigma_factors"/>
    <property type="match status" value="1"/>
</dbReference>
<feature type="domain" description="STAS" evidence="3">
    <location>
        <begin position="20"/>
        <end position="128"/>
    </location>
</feature>
<comment type="caution">
    <text evidence="4">The sequence shown here is derived from an EMBL/GenBank/DDBJ whole genome shotgun (WGS) entry which is preliminary data.</text>
</comment>
<dbReference type="Pfam" id="PF01740">
    <property type="entry name" value="STAS"/>
    <property type="match status" value="1"/>
</dbReference>
<gene>
    <name evidence="4" type="ORF">GCM10010361_02300</name>
</gene>
<protein>
    <recommendedName>
        <fullName evidence="2">Anti-sigma factor antagonist</fullName>
    </recommendedName>
</protein>
<dbReference type="Gene3D" id="3.30.750.24">
    <property type="entry name" value="STAS domain"/>
    <property type="match status" value="1"/>
</dbReference>
<dbReference type="InterPro" id="IPR036513">
    <property type="entry name" value="STAS_dom_sf"/>
</dbReference>
<comment type="similarity">
    <text evidence="1 2">Belongs to the anti-sigma-factor antagonist family.</text>
</comment>
<dbReference type="SUPFAM" id="SSF52091">
    <property type="entry name" value="SpoIIaa-like"/>
    <property type="match status" value="1"/>
</dbReference>